<organism evidence="5 6">
    <name type="scientific">Arthrobacter burdickii</name>
    <dbReference type="NCBI Taxonomy" id="3035920"/>
    <lineage>
        <taxon>Bacteria</taxon>
        <taxon>Bacillati</taxon>
        <taxon>Actinomycetota</taxon>
        <taxon>Actinomycetes</taxon>
        <taxon>Micrococcales</taxon>
        <taxon>Micrococcaceae</taxon>
        <taxon>Arthrobacter</taxon>
    </lineage>
</organism>
<dbReference type="Pfam" id="PF25862">
    <property type="entry name" value="PglZ_1st"/>
    <property type="match status" value="1"/>
</dbReference>
<name>A0ABT8K7I9_9MICC</name>
<proteinExistence type="predicted"/>
<dbReference type="InterPro" id="IPR017850">
    <property type="entry name" value="Alkaline_phosphatase_core_sf"/>
</dbReference>
<feature type="compositionally biased region" description="Low complexity" evidence="1">
    <location>
        <begin position="659"/>
        <end position="672"/>
    </location>
</feature>
<dbReference type="Proteomes" id="UP001174209">
    <property type="component" value="Unassembled WGS sequence"/>
</dbReference>
<dbReference type="NCBIfam" id="NF033446">
    <property type="entry name" value="BREX_PglZ_2"/>
    <property type="match status" value="1"/>
</dbReference>
<dbReference type="InterPro" id="IPR047992">
    <property type="entry name" value="BREX_PglZ"/>
</dbReference>
<evidence type="ECO:0000259" key="3">
    <source>
        <dbReference type="Pfam" id="PF25862"/>
    </source>
</evidence>
<feature type="domain" description="Alkaline phosphatase-like protein PglZ N-terminal" evidence="3">
    <location>
        <begin position="8"/>
        <end position="90"/>
    </location>
</feature>
<feature type="domain" description="Alkaline phosphatase-like protein PglZ C-terminal" evidence="4">
    <location>
        <begin position="799"/>
        <end position="897"/>
    </location>
</feature>
<evidence type="ECO:0000313" key="6">
    <source>
        <dbReference type="Proteomes" id="UP001174209"/>
    </source>
</evidence>
<evidence type="ECO:0000256" key="1">
    <source>
        <dbReference type="SAM" id="MobiDB-lite"/>
    </source>
</evidence>
<keyword evidence="6" id="KW-1185">Reference proteome</keyword>
<dbReference type="Pfam" id="PF08665">
    <property type="entry name" value="PglZ"/>
    <property type="match status" value="1"/>
</dbReference>
<dbReference type="Pfam" id="PF25863">
    <property type="entry name" value="PglZ_C"/>
    <property type="match status" value="1"/>
</dbReference>
<protein>
    <submittedName>
        <fullName evidence="5">BREX-2 system phosphatase PglZ</fullName>
    </submittedName>
</protein>
<dbReference type="Pfam" id="PF25861">
    <property type="entry name" value="PglZ_2nd"/>
    <property type="match status" value="1"/>
</dbReference>
<evidence type="ECO:0000259" key="2">
    <source>
        <dbReference type="Pfam" id="PF25861"/>
    </source>
</evidence>
<gene>
    <name evidence="5" type="primary">pglZ</name>
    <name evidence="5" type="ORF">P5G52_15710</name>
</gene>
<dbReference type="InterPro" id="IPR058882">
    <property type="entry name" value="PglZ_C"/>
</dbReference>
<evidence type="ECO:0000313" key="5">
    <source>
        <dbReference type="EMBL" id="MDN4612314.1"/>
    </source>
</evidence>
<sequence length="900" mass="94741">MVAKARGSDGRRKGGVIGLRAVPEVAAAATLTDKGQRIDVVPCVSALAVRDALREHRDADWLVILTDRDESDLGPGILAHFVWQQLRNPDPWDAVKQRFDATALDRALLSEGHRAELAYGLLKIAPEEGWPAAPAGVLSRDHALGSVASQQLGMPLHSMDAFAVLAWASRAGSAATIADLRRDAGDALAEAVLRWLAGRLGEGQRPMLRLLTGGQPEQALPLGVVLHILVSAKVDGAGDRRQAELALARLEHRWSGTSVSATELQAFGATCHGVVRDMLARSESWRAGYTALGTADRIFTEAGADALARDSYLLPSSLTQCYRELAQAMGGPLQNVEAAWDSVGKHPLNTPALDGTADPRLQPFEAAVRLERWLASDDDSEEDLASLVRRQSAVDSWVDAAVNTAAQGTDDAALARAIEKTVVKAQERRTAHDRQFARCLAAATDLSGSSLGNSDNGAVWLIEDIVPKVAAKLAQQHPTLLLVLDGMSTGVATQVVRSILARPDGWAEIIAQGTSQRACGLAVLPTLTEHSRTSLLSGKLVSGSQPQEQAGFAAVAKAAGLAGARLFHKKPLDSSRPGFLLSDDIAAAIADTSELPLVACVLNSIDDALDRSDPAGISWTDEAVRHLRPLLASALAAGRAVMLTADHGHVVERRAGTQRAAADISSARSRPAVGPASEDEVLVAGTRVLDHGGRAILAVDEGLRYGPLKAGYHGGGSPAEVVVPLIVIAPEATMSDSGELAGWKLAPPQEPLWWALASNERLPQSVLVGTRGKKKRDEGPDLFSELEETIPPAPGGTPSSVGQRVVTSAAYVAQRKLAGRISLDDVQVRSILDAAASAVGTRLPLASAAIALRVPPTRLSGAVAQLQKLLNVEGYAVVRVDGGMLVLDVVLLREQFGVAG</sequence>
<dbReference type="RefSeq" id="WP_301229243.1">
    <property type="nucleotide sequence ID" value="NZ_JAROCG010000002.1"/>
</dbReference>
<feature type="domain" description="Alkaline phosphatase-like protein PglZ second" evidence="2">
    <location>
        <begin position="160"/>
        <end position="311"/>
    </location>
</feature>
<feature type="region of interest" description="Disordered" evidence="1">
    <location>
        <begin position="656"/>
        <end position="676"/>
    </location>
</feature>
<comment type="caution">
    <text evidence="5">The sequence shown here is derived from an EMBL/GenBank/DDBJ whole genome shotgun (WGS) entry which is preliminary data.</text>
</comment>
<evidence type="ECO:0000259" key="4">
    <source>
        <dbReference type="Pfam" id="PF25863"/>
    </source>
</evidence>
<dbReference type="SUPFAM" id="SSF53649">
    <property type="entry name" value="Alkaline phosphatase-like"/>
    <property type="match status" value="1"/>
</dbReference>
<accession>A0ABT8K7I9</accession>
<dbReference type="InterPro" id="IPR058880">
    <property type="entry name" value="PglZ_N"/>
</dbReference>
<reference evidence="5" key="1">
    <citation type="submission" date="2023-06" db="EMBL/GenBank/DDBJ databases">
        <title>MT1 and MT2 Draft Genomes of Novel Species.</title>
        <authorList>
            <person name="Venkateswaran K."/>
        </authorList>
    </citation>
    <scope>NUCLEOTIDE SEQUENCE</scope>
    <source>
        <strain evidence="5">IIF3SC-B10</strain>
    </source>
</reference>
<dbReference type="EMBL" id="JAROCG010000002">
    <property type="protein sequence ID" value="MDN4612314.1"/>
    <property type="molecule type" value="Genomic_DNA"/>
</dbReference>
<dbReference type="InterPro" id="IPR058881">
    <property type="entry name" value="PglZ_2nd"/>
</dbReference>